<dbReference type="GO" id="GO:0003924">
    <property type="term" value="F:GTPase activity"/>
    <property type="evidence" value="ECO:0007669"/>
    <property type="project" value="InterPro"/>
</dbReference>
<name>A0AA35WZK6_GEOBA</name>
<dbReference type="GO" id="GO:0032153">
    <property type="term" value="C:cell division site"/>
    <property type="evidence" value="ECO:0007669"/>
    <property type="project" value="TreeGrafter"/>
</dbReference>
<dbReference type="GO" id="GO:0005525">
    <property type="term" value="F:GTP binding"/>
    <property type="evidence" value="ECO:0007669"/>
    <property type="project" value="UniProtKB-KW"/>
</dbReference>
<organism evidence="4 5">
    <name type="scientific">Geodia barretti</name>
    <name type="common">Barrett's horny sponge</name>
    <dbReference type="NCBI Taxonomy" id="519541"/>
    <lineage>
        <taxon>Eukaryota</taxon>
        <taxon>Metazoa</taxon>
        <taxon>Porifera</taxon>
        <taxon>Demospongiae</taxon>
        <taxon>Heteroscleromorpha</taxon>
        <taxon>Tetractinellida</taxon>
        <taxon>Astrophorina</taxon>
        <taxon>Geodiidae</taxon>
        <taxon>Geodia</taxon>
    </lineage>
</organism>
<keyword evidence="4" id="KW-0132">Cell division</keyword>
<sequence>MQHGIHHRRYGRRDRHRSRSVIARTAREADILTVGVVTKPFEFEGNRKMMLAEEGIERLRKEVEHPHHHPQSLLLRVVETEDLDEELLSRRRRAAPEGVQGMCRPDLRAGEINTRLRRRAHGHEGEGDALRGVGVGTARRSERMDAATTPSTIPLLGTCPHRGAVRAFWSTWHRRRSLCP</sequence>
<keyword evidence="1" id="KW-0547">Nucleotide-binding</keyword>
<keyword evidence="2" id="KW-0342">GTP-binding</keyword>
<dbReference type="InterPro" id="IPR003008">
    <property type="entry name" value="Tubulin_FtsZ_GTPase"/>
</dbReference>
<feature type="compositionally biased region" description="Basic residues" evidence="3">
    <location>
        <begin position="1"/>
        <end position="19"/>
    </location>
</feature>
<dbReference type="EMBL" id="CASHTH010002607">
    <property type="protein sequence ID" value="CAI8032530.1"/>
    <property type="molecule type" value="Genomic_DNA"/>
</dbReference>
<dbReference type="GO" id="GO:0051301">
    <property type="term" value="P:cell division"/>
    <property type="evidence" value="ECO:0007669"/>
    <property type="project" value="UniProtKB-KW"/>
</dbReference>
<reference evidence="4" key="1">
    <citation type="submission" date="2023-03" db="EMBL/GenBank/DDBJ databases">
        <authorList>
            <person name="Steffen K."/>
            <person name="Cardenas P."/>
        </authorList>
    </citation>
    <scope>NUCLEOTIDE SEQUENCE</scope>
</reference>
<dbReference type="GO" id="GO:0005737">
    <property type="term" value="C:cytoplasm"/>
    <property type="evidence" value="ECO:0007669"/>
    <property type="project" value="TreeGrafter"/>
</dbReference>
<dbReference type="SUPFAM" id="SSF52490">
    <property type="entry name" value="Tubulin nucleotide-binding domain-like"/>
    <property type="match status" value="1"/>
</dbReference>
<dbReference type="AlphaFoldDB" id="A0AA35WZK6"/>
<dbReference type="Proteomes" id="UP001174909">
    <property type="component" value="Unassembled WGS sequence"/>
</dbReference>
<evidence type="ECO:0000256" key="2">
    <source>
        <dbReference type="ARBA" id="ARBA00023134"/>
    </source>
</evidence>
<feature type="region of interest" description="Disordered" evidence="3">
    <location>
        <begin position="121"/>
        <end position="147"/>
    </location>
</feature>
<dbReference type="Gene3D" id="3.40.50.1440">
    <property type="entry name" value="Tubulin/FtsZ, GTPase domain"/>
    <property type="match status" value="1"/>
</dbReference>
<evidence type="ECO:0000313" key="4">
    <source>
        <dbReference type="EMBL" id="CAI8032530.1"/>
    </source>
</evidence>
<keyword evidence="5" id="KW-1185">Reference proteome</keyword>
<evidence type="ECO:0000256" key="1">
    <source>
        <dbReference type="ARBA" id="ARBA00022741"/>
    </source>
</evidence>
<protein>
    <submittedName>
        <fullName evidence="4">Cell division protein FtsZ</fullName>
    </submittedName>
</protein>
<gene>
    <name evidence="4" type="ORF">GBAR_LOCUS18387</name>
</gene>
<proteinExistence type="predicted"/>
<dbReference type="PRINTS" id="PR00423">
    <property type="entry name" value="CELLDVISFTSZ"/>
</dbReference>
<dbReference type="InterPro" id="IPR045061">
    <property type="entry name" value="FtsZ/CetZ"/>
</dbReference>
<comment type="caution">
    <text evidence="4">The sequence shown here is derived from an EMBL/GenBank/DDBJ whole genome shotgun (WGS) entry which is preliminary data.</text>
</comment>
<dbReference type="PANTHER" id="PTHR30314">
    <property type="entry name" value="CELL DIVISION PROTEIN FTSZ-RELATED"/>
    <property type="match status" value="1"/>
</dbReference>
<accession>A0AA35WZK6</accession>
<evidence type="ECO:0000313" key="5">
    <source>
        <dbReference type="Proteomes" id="UP001174909"/>
    </source>
</evidence>
<feature type="region of interest" description="Disordered" evidence="3">
    <location>
        <begin position="1"/>
        <end position="20"/>
    </location>
</feature>
<evidence type="ECO:0000256" key="3">
    <source>
        <dbReference type="SAM" id="MobiDB-lite"/>
    </source>
</evidence>
<dbReference type="PANTHER" id="PTHR30314:SF3">
    <property type="entry name" value="MITOCHONDRIAL DIVISION PROTEIN FSZA"/>
    <property type="match status" value="1"/>
</dbReference>
<keyword evidence="4" id="KW-0131">Cell cycle</keyword>
<dbReference type="InterPro" id="IPR036525">
    <property type="entry name" value="Tubulin/FtsZ_GTPase_sf"/>
</dbReference>